<keyword evidence="11" id="KW-1185">Reference proteome</keyword>
<feature type="signal peptide" evidence="9">
    <location>
        <begin position="1"/>
        <end position="25"/>
    </location>
</feature>
<evidence type="ECO:0000256" key="1">
    <source>
        <dbReference type="ARBA" id="ARBA00004123"/>
    </source>
</evidence>
<evidence type="ECO:0000256" key="4">
    <source>
        <dbReference type="ARBA" id="ARBA00022833"/>
    </source>
</evidence>
<protein>
    <submittedName>
        <fullName evidence="12">Transcriptional regulator SUPERMAN-like isoform X1</fullName>
    </submittedName>
</protein>
<dbReference type="Gene3D" id="3.30.160.60">
    <property type="entry name" value="Classic Zinc Finger"/>
    <property type="match status" value="1"/>
</dbReference>
<dbReference type="PANTHER" id="PTHR45801">
    <property type="entry name" value="OS07G0101800 PROTEIN"/>
    <property type="match status" value="1"/>
</dbReference>
<dbReference type="Proteomes" id="UP000694918">
    <property type="component" value="Unplaced"/>
</dbReference>
<dbReference type="InterPro" id="IPR052426">
    <property type="entry name" value="Plant_dev_regulator"/>
</dbReference>
<dbReference type="SMART" id="SM00355">
    <property type="entry name" value="ZnF_C2H2"/>
    <property type="match status" value="1"/>
</dbReference>
<evidence type="ECO:0000256" key="5">
    <source>
        <dbReference type="ARBA" id="ARBA00023015"/>
    </source>
</evidence>
<evidence type="ECO:0000313" key="11">
    <source>
        <dbReference type="Proteomes" id="UP000694918"/>
    </source>
</evidence>
<keyword evidence="6" id="KW-0804">Transcription</keyword>
<evidence type="ECO:0000256" key="6">
    <source>
        <dbReference type="ARBA" id="ARBA00023163"/>
    </source>
</evidence>
<keyword evidence="9" id="KW-0732">Signal</keyword>
<evidence type="ECO:0000259" key="10">
    <source>
        <dbReference type="PROSITE" id="PS50157"/>
    </source>
</evidence>
<evidence type="ECO:0000256" key="3">
    <source>
        <dbReference type="ARBA" id="ARBA00022771"/>
    </source>
</evidence>
<keyword evidence="2" id="KW-0479">Metal-binding</keyword>
<dbReference type="RefSeq" id="XP_011029856.1">
    <property type="nucleotide sequence ID" value="XM_011031554.1"/>
</dbReference>
<accession>A0AAJ6UIG8</accession>
<evidence type="ECO:0000256" key="7">
    <source>
        <dbReference type="ARBA" id="ARBA00023242"/>
    </source>
</evidence>
<proteinExistence type="predicted"/>
<feature type="chain" id="PRO_5042472906" evidence="9">
    <location>
        <begin position="26"/>
        <end position="262"/>
    </location>
</feature>
<comment type="subcellular location">
    <subcellularLocation>
        <location evidence="1">Nucleus</location>
    </subcellularLocation>
</comment>
<sequence>MGSSAFGWEFDVLFASTLLISTSLPLNPKPNSIYSVHDLVSLNHKELMMERKSLSSNVNGHSNIGSKACNDNDKKKKLRDSWNFCSCQSNGHDYLGGLSWPPRLYTCSFCKREFKSAQALGGHMNVHRRDRARLRLSPPRDDQYPILTLNLNPNPSFCTPFNCTIPSLVTPPLTALSTPSLASEVRKWTVGGNPLDPSSPNLSDLTTNGSRKSFFENFDGFTRQDGFKIWNKGEIVRLDLDIGLASDSKDDLDLELRLGSLN</sequence>
<keyword evidence="5" id="KW-0805">Transcription regulation</keyword>
<dbReference type="KEGG" id="peu:105129472"/>
<dbReference type="AlphaFoldDB" id="A0AAJ6UIG8"/>
<gene>
    <name evidence="12" type="primary">LOC105129472</name>
</gene>
<dbReference type="GeneID" id="105129472"/>
<evidence type="ECO:0000256" key="9">
    <source>
        <dbReference type="SAM" id="SignalP"/>
    </source>
</evidence>
<dbReference type="Pfam" id="PF13912">
    <property type="entry name" value="zf-C2H2_6"/>
    <property type="match status" value="1"/>
</dbReference>
<feature type="domain" description="C2H2-type" evidence="10">
    <location>
        <begin position="105"/>
        <end position="132"/>
    </location>
</feature>
<dbReference type="SUPFAM" id="SSF57667">
    <property type="entry name" value="beta-beta-alpha zinc fingers"/>
    <property type="match status" value="1"/>
</dbReference>
<keyword evidence="4" id="KW-0862">Zinc</keyword>
<organism evidence="11 12">
    <name type="scientific">Populus euphratica</name>
    <name type="common">Euphrates poplar</name>
    <dbReference type="NCBI Taxonomy" id="75702"/>
    <lineage>
        <taxon>Eukaryota</taxon>
        <taxon>Viridiplantae</taxon>
        <taxon>Streptophyta</taxon>
        <taxon>Embryophyta</taxon>
        <taxon>Tracheophyta</taxon>
        <taxon>Spermatophyta</taxon>
        <taxon>Magnoliopsida</taxon>
        <taxon>eudicotyledons</taxon>
        <taxon>Gunneridae</taxon>
        <taxon>Pentapetalae</taxon>
        <taxon>rosids</taxon>
        <taxon>fabids</taxon>
        <taxon>Malpighiales</taxon>
        <taxon>Salicaceae</taxon>
        <taxon>Saliceae</taxon>
        <taxon>Populus</taxon>
    </lineage>
</organism>
<dbReference type="InterPro" id="IPR013087">
    <property type="entry name" value="Znf_C2H2_type"/>
</dbReference>
<evidence type="ECO:0000256" key="2">
    <source>
        <dbReference type="ARBA" id="ARBA00022723"/>
    </source>
</evidence>
<keyword evidence="7" id="KW-0539">Nucleus</keyword>
<dbReference type="PROSITE" id="PS00028">
    <property type="entry name" value="ZINC_FINGER_C2H2_1"/>
    <property type="match status" value="1"/>
</dbReference>
<dbReference type="GO" id="GO:0005634">
    <property type="term" value="C:nucleus"/>
    <property type="evidence" value="ECO:0007669"/>
    <property type="project" value="UniProtKB-SubCell"/>
</dbReference>
<dbReference type="PROSITE" id="PS50157">
    <property type="entry name" value="ZINC_FINGER_C2H2_2"/>
    <property type="match status" value="1"/>
</dbReference>
<reference evidence="12" key="1">
    <citation type="submission" date="2025-08" db="UniProtKB">
        <authorList>
            <consortium name="RefSeq"/>
        </authorList>
    </citation>
    <scope>IDENTIFICATION</scope>
</reference>
<dbReference type="InterPro" id="IPR036236">
    <property type="entry name" value="Znf_C2H2_sf"/>
</dbReference>
<keyword evidence="3 8" id="KW-0863">Zinc-finger</keyword>
<evidence type="ECO:0000256" key="8">
    <source>
        <dbReference type="PROSITE-ProRule" id="PRU00042"/>
    </source>
</evidence>
<evidence type="ECO:0000313" key="12">
    <source>
        <dbReference type="RefSeq" id="XP_011029856.1"/>
    </source>
</evidence>
<dbReference type="GO" id="GO:0008270">
    <property type="term" value="F:zinc ion binding"/>
    <property type="evidence" value="ECO:0007669"/>
    <property type="project" value="UniProtKB-KW"/>
</dbReference>
<dbReference type="PANTHER" id="PTHR45801:SF107">
    <property type="entry name" value="TRANSCRIPTIONAL REGULATOR SUPERMAN-LIKE"/>
    <property type="match status" value="1"/>
</dbReference>
<name>A0AAJ6UIG8_POPEU</name>